<evidence type="ECO:0000256" key="1">
    <source>
        <dbReference type="SAM" id="Phobius"/>
    </source>
</evidence>
<organism evidence="2 3">
    <name type="scientific">Kocuria soli</name>
    <dbReference type="NCBI Taxonomy" id="2485125"/>
    <lineage>
        <taxon>Bacteria</taxon>
        <taxon>Bacillati</taxon>
        <taxon>Actinomycetota</taxon>
        <taxon>Actinomycetes</taxon>
        <taxon>Micrococcales</taxon>
        <taxon>Micrococcaceae</taxon>
        <taxon>Kocuria</taxon>
    </lineage>
</organism>
<gene>
    <name evidence="2" type="ORF">EDL96_00055</name>
</gene>
<dbReference type="Proteomes" id="UP000270616">
    <property type="component" value="Unassembled WGS sequence"/>
</dbReference>
<proteinExistence type="predicted"/>
<keyword evidence="1" id="KW-0472">Membrane</keyword>
<dbReference type="InterPro" id="IPR031596">
    <property type="entry name" value="MaAIMP_sms"/>
</dbReference>
<dbReference type="EMBL" id="RKMF01000001">
    <property type="protein sequence ID" value="ROZ65549.1"/>
    <property type="molecule type" value="Genomic_DNA"/>
</dbReference>
<dbReference type="OrthoDB" id="6712920at2"/>
<comment type="caution">
    <text evidence="2">The sequence shown here is derived from an EMBL/GenBank/DDBJ whole genome shotgun (WGS) entry which is preliminary data.</text>
</comment>
<accession>A0A3N4AF66</accession>
<dbReference type="RefSeq" id="WP_123823434.1">
    <property type="nucleotide sequence ID" value="NZ_RKMF01000001.1"/>
</dbReference>
<evidence type="ECO:0000313" key="2">
    <source>
        <dbReference type="EMBL" id="ROZ65549.1"/>
    </source>
</evidence>
<keyword evidence="1" id="KW-0812">Transmembrane</keyword>
<keyword evidence="1" id="KW-1133">Transmembrane helix</keyword>
<evidence type="ECO:0000313" key="3">
    <source>
        <dbReference type="Proteomes" id="UP000270616"/>
    </source>
</evidence>
<name>A0A3N4AF66_9MICC</name>
<keyword evidence="3" id="KW-1185">Reference proteome</keyword>
<dbReference type="Pfam" id="PF16951">
    <property type="entry name" value="MaAIMP_sms"/>
    <property type="match status" value="1"/>
</dbReference>
<reference evidence="2 3" key="1">
    <citation type="submission" date="2018-10" db="EMBL/GenBank/DDBJ databases">
        <title>Kocuria sp. M5W7-7, whole genome shotgun sequence.</title>
        <authorList>
            <person name="Tuo L."/>
        </authorList>
    </citation>
    <scope>NUCLEOTIDE SEQUENCE [LARGE SCALE GENOMIC DNA]</scope>
    <source>
        <strain evidence="2 3">M5W7-7</strain>
    </source>
</reference>
<protein>
    <submittedName>
        <fullName evidence="2">Methionine/alanine import family NSS transporter small subunit</fullName>
    </submittedName>
</protein>
<dbReference type="NCBIfam" id="NF033493">
    <property type="entry name" value="MetS_like_NSS"/>
    <property type="match status" value="1"/>
</dbReference>
<dbReference type="AlphaFoldDB" id="A0A3N4AF66"/>
<sequence>MSTEAIVMLVVAGVTVWGGLIASILNLRRQPDESGDE</sequence>
<feature type="transmembrane region" description="Helical" evidence="1">
    <location>
        <begin position="6"/>
        <end position="27"/>
    </location>
</feature>